<dbReference type="AlphaFoldDB" id="A0A7S1RL96"/>
<evidence type="ECO:0000256" key="3">
    <source>
        <dbReference type="ARBA" id="ARBA00022989"/>
    </source>
</evidence>
<dbReference type="GO" id="GO:0008610">
    <property type="term" value="P:lipid biosynthetic process"/>
    <property type="evidence" value="ECO:0007669"/>
    <property type="project" value="InterPro"/>
</dbReference>
<organism evidence="8">
    <name type="scientific">Alexandrium catenella</name>
    <name type="common">Red tide dinoflagellate</name>
    <name type="synonym">Gonyaulax catenella</name>
    <dbReference type="NCBI Taxonomy" id="2925"/>
    <lineage>
        <taxon>Eukaryota</taxon>
        <taxon>Sar</taxon>
        <taxon>Alveolata</taxon>
        <taxon>Dinophyceae</taxon>
        <taxon>Gonyaulacales</taxon>
        <taxon>Pyrocystaceae</taxon>
        <taxon>Alexandrium</taxon>
    </lineage>
</organism>
<feature type="transmembrane region" description="Helical" evidence="6">
    <location>
        <begin position="446"/>
        <end position="467"/>
    </location>
</feature>
<evidence type="ECO:0000256" key="6">
    <source>
        <dbReference type="SAM" id="Phobius"/>
    </source>
</evidence>
<dbReference type="GO" id="GO:0016020">
    <property type="term" value="C:membrane"/>
    <property type="evidence" value="ECO:0007669"/>
    <property type="project" value="UniProtKB-SubCell"/>
</dbReference>
<dbReference type="Pfam" id="PF04116">
    <property type="entry name" value="FA_hydroxylase"/>
    <property type="match status" value="1"/>
</dbReference>
<feature type="transmembrane region" description="Helical" evidence="6">
    <location>
        <begin position="152"/>
        <end position="174"/>
    </location>
</feature>
<evidence type="ECO:0000256" key="2">
    <source>
        <dbReference type="ARBA" id="ARBA00022692"/>
    </source>
</evidence>
<gene>
    <name evidence="8" type="ORF">ACAT0790_LOCUS45304</name>
</gene>
<dbReference type="InterPro" id="IPR050307">
    <property type="entry name" value="Sterol_Desaturase_Related"/>
</dbReference>
<feature type="transmembrane region" description="Helical" evidence="6">
    <location>
        <begin position="416"/>
        <end position="434"/>
    </location>
</feature>
<dbReference type="EMBL" id="HBGE01075666">
    <property type="protein sequence ID" value="CAD9168536.1"/>
    <property type="molecule type" value="Transcribed_RNA"/>
</dbReference>
<feature type="transmembrane region" description="Helical" evidence="6">
    <location>
        <begin position="231"/>
        <end position="249"/>
    </location>
</feature>
<keyword evidence="4 6" id="KW-0472">Membrane</keyword>
<protein>
    <recommendedName>
        <fullName evidence="7">Fatty acid hydroxylase domain-containing protein</fullName>
    </recommendedName>
</protein>
<evidence type="ECO:0000256" key="1">
    <source>
        <dbReference type="ARBA" id="ARBA00004370"/>
    </source>
</evidence>
<dbReference type="GO" id="GO:0016491">
    <property type="term" value="F:oxidoreductase activity"/>
    <property type="evidence" value="ECO:0007669"/>
    <property type="project" value="InterPro"/>
</dbReference>
<accession>A0A7S1RL96</accession>
<reference evidence="8" key="1">
    <citation type="submission" date="2021-01" db="EMBL/GenBank/DDBJ databases">
        <authorList>
            <person name="Corre E."/>
            <person name="Pelletier E."/>
            <person name="Niang G."/>
            <person name="Scheremetjew M."/>
            <person name="Finn R."/>
            <person name="Kale V."/>
            <person name="Holt S."/>
            <person name="Cochrane G."/>
            <person name="Meng A."/>
            <person name="Brown T."/>
            <person name="Cohen L."/>
        </authorList>
    </citation>
    <scope>NUCLEOTIDE SEQUENCE</scope>
    <source>
        <strain evidence="8">OF101</strain>
    </source>
</reference>
<name>A0A7S1RL96_ALECA</name>
<keyword evidence="2 6" id="KW-0812">Transmembrane</keyword>
<dbReference type="InterPro" id="IPR006694">
    <property type="entry name" value="Fatty_acid_hydroxylase"/>
</dbReference>
<feature type="region of interest" description="Disordered" evidence="5">
    <location>
        <begin position="1"/>
        <end position="58"/>
    </location>
</feature>
<feature type="transmembrane region" description="Helical" evidence="6">
    <location>
        <begin position="488"/>
        <end position="511"/>
    </location>
</feature>
<feature type="transmembrane region" description="Helical" evidence="6">
    <location>
        <begin position="195"/>
        <end position="219"/>
    </location>
</feature>
<sequence length="529" mass="59927">MEEPAAHVEPAAPTEGEVAAATMRERKGRSRAESPAPTVAKKEPAAAEPSAASSGEAKAKKDSGFFEGFAGTTNGSFFKAPLWVDLRRPAGATSQESEVRSKPDLKSYLTGGNVFWSPNLVWLWITLLNYWIFPYDLVSAKTWSAHWVAYRLLANTLITFGYVGFWHVTLYILGWGKRPFNPLRKYRRSKVLHNMFYNVLGVVQWTLWEAIFMNCYATGRMPYITDEESFGTGWGFALFVLTWFWVVLWRDLHFYFAHRFLHVKFLYKYVHSLHHRNTDVEPFAGLCMHPVEHMFYFACAGPCLYVKASPFALMWMGIHMLISPAASHSGFEDNWQSDQFHYAHHRFFECNYGTSGVPYDLWFGTFRDSLDVKSQTYRGEHVESKDVKLDLASAAQADAKATLAGVPRWDEAAYNLLSYVICPLLVASSVLSLVREVPHWLLADPHALAFIMSVGPLVIGAVLLALSSRRPFATPRITFLYPFHKEKWLGAFGLNVVISLSVTVLPVYHLVHMLVSEPGNGIYYTLYGK</sequence>
<dbReference type="GO" id="GO:0005506">
    <property type="term" value="F:iron ion binding"/>
    <property type="evidence" value="ECO:0007669"/>
    <property type="project" value="InterPro"/>
</dbReference>
<keyword evidence="3 6" id="KW-1133">Transmembrane helix</keyword>
<evidence type="ECO:0000259" key="7">
    <source>
        <dbReference type="Pfam" id="PF04116"/>
    </source>
</evidence>
<evidence type="ECO:0000313" key="8">
    <source>
        <dbReference type="EMBL" id="CAD9168536.1"/>
    </source>
</evidence>
<feature type="domain" description="Fatty acid hydroxylase" evidence="7">
    <location>
        <begin position="244"/>
        <end position="365"/>
    </location>
</feature>
<comment type="subcellular location">
    <subcellularLocation>
        <location evidence="1">Membrane</location>
    </subcellularLocation>
</comment>
<evidence type="ECO:0000256" key="5">
    <source>
        <dbReference type="SAM" id="MobiDB-lite"/>
    </source>
</evidence>
<evidence type="ECO:0000256" key="4">
    <source>
        <dbReference type="ARBA" id="ARBA00023136"/>
    </source>
</evidence>
<feature type="compositionally biased region" description="Low complexity" evidence="5">
    <location>
        <begin position="46"/>
        <end position="56"/>
    </location>
</feature>
<proteinExistence type="predicted"/>
<feature type="transmembrane region" description="Helical" evidence="6">
    <location>
        <begin position="108"/>
        <end position="132"/>
    </location>
</feature>
<dbReference type="PANTHER" id="PTHR11863">
    <property type="entry name" value="STEROL DESATURASE"/>
    <property type="match status" value="1"/>
</dbReference>